<organism evidence="1 2">
    <name type="scientific">Rotaria magnacalcarata</name>
    <dbReference type="NCBI Taxonomy" id="392030"/>
    <lineage>
        <taxon>Eukaryota</taxon>
        <taxon>Metazoa</taxon>
        <taxon>Spiralia</taxon>
        <taxon>Gnathifera</taxon>
        <taxon>Rotifera</taxon>
        <taxon>Eurotatoria</taxon>
        <taxon>Bdelloidea</taxon>
        <taxon>Philodinida</taxon>
        <taxon>Philodinidae</taxon>
        <taxon>Rotaria</taxon>
    </lineage>
</organism>
<gene>
    <name evidence="1" type="ORF">OVN521_LOCUS50938</name>
</gene>
<keyword evidence="2" id="KW-1185">Reference proteome</keyword>
<dbReference type="SUPFAM" id="SSF111347">
    <property type="entry name" value="Rap/Ran-GAP"/>
    <property type="match status" value="1"/>
</dbReference>
<accession>A0A821MW33</accession>
<name>A0A821MW33_9BILA</name>
<dbReference type="GO" id="GO:0051056">
    <property type="term" value="P:regulation of small GTPase mediated signal transduction"/>
    <property type="evidence" value="ECO:0007669"/>
    <property type="project" value="InterPro"/>
</dbReference>
<comment type="caution">
    <text evidence="1">The sequence shown here is derived from an EMBL/GenBank/DDBJ whole genome shotgun (WGS) entry which is preliminary data.</text>
</comment>
<dbReference type="GO" id="GO:0005096">
    <property type="term" value="F:GTPase activator activity"/>
    <property type="evidence" value="ECO:0007669"/>
    <property type="project" value="InterPro"/>
</dbReference>
<dbReference type="EMBL" id="CAJOBG010119991">
    <property type="protein sequence ID" value="CAF4774287.1"/>
    <property type="molecule type" value="Genomic_DNA"/>
</dbReference>
<dbReference type="Proteomes" id="UP000663866">
    <property type="component" value="Unassembled WGS sequence"/>
</dbReference>
<protein>
    <submittedName>
        <fullName evidence="1">Uncharacterized protein</fullName>
    </submittedName>
</protein>
<dbReference type="InterPro" id="IPR035974">
    <property type="entry name" value="Rap/Ran-GAP_sf"/>
</dbReference>
<dbReference type="AlphaFoldDB" id="A0A821MW33"/>
<reference evidence="1" key="1">
    <citation type="submission" date="2021-02" db="EMBL/GenBank/DDBJ databases">
        <authorList>
            <person name="Nowell W R."/>
        </authorList>
    </citation>
    <scope>NUCLEOTIDE SEQUENCE</scope>
</reference>
<sequence>TTNFGPLFDGAIVDKLILPELVRATAINASRARRTTLNNHCEL</sequence>
<feature type="non-terminal residue" evidence="1">
    <location>
        <position position="1"/>
    </location>
</feature>
<evidence type="ECO:0000313" key="2">
    <source>
        <dbReference type="Proteomes" id="UP000663866"/>
    </source>
</evidence>
<evidence type="ECO:0000313" key="1">
    <source>
        <dbReference type="EMBL" id="CAF4774287.1"/>
    </source>
</evidence>
<proteinExistence type="predicted"/>